<keyword evidence="2" id="KW-1185">Reference proteome</keyword>
<proteinExistence type="predicted"/>
<protein>
    <submittedName>
        <fullName evidence="1">Uncharacterized protein</fullName>
    </submittedName>
</protein>
<comment type="caution">
    <text evidence="1">The sequence shown here is derived from an EMBL/GenBank/DDBJ whole genome shotgun (WGS) entry which is preliminary data.</text>
</comment>
<dbReference type="AlphaFoldDB" id="A0A9D4MVH5"/>
<sequence>MQCVPAQGALCVDMQCVPALINSKLQFQVINCKLKGIEFWSTSTATNDWITNRKLHLCSVVTAKQTPLRGARIESRLPRGEVSVLTISLSQQ</sequence>
<dbReference type="EMBL" id="JAIWYP010000001">
    <property type="protein sequence ID" value="KAH3883266.1"/>
    <property type="molecule type" value="Genomic_DNA"/>
</dbReference>
<evidence type="ECO:0000313" key="1">
    <source>
        <dbReference type="EMBL" id="KAH3883266.1"/>
    </source>
</evidence>
<gene>
    <name evidence="1" type="ORF">DPMN_007220</name>
</gene>
<dbReference type="Proteomes" id="UP000828390">
    <property type="component" value="Unassembled WGS sequence"/>
</dbReference>
<name>A0A9D4MVH5_DREPO</name>
<organism evidence="1 2">
    <name type="scientific">Dreissena polymorpha</name>
    <name type="common">Zebra mussel</name>
    <name type="synonym">Mytilus polymorpha</name>
    <dbReference type="NCBI Taxonomy" id="45954"/>
    <lineage>
        <taxon>Eukaryota</taxon>
        <taxon>Metazoa</taxon>
        <taxon>Spiralia</taxon>
        <taxon>Lophotrochozoa</taxon>
        <taxon>Mollusca</taxon>
        <taxon>Bivalvia</taxon>
        <taxon>Autobranchia</taxon>
        <taxon>Heteroconchia</taxon>
        <taxon>Euheterodonta</taxon>
        <taxon>Imparidentia</taxon>
        <taxon>Neoheterodontei</taxon>
        <taxon>Myida</taxon>
        <taxon>Dreissenoidea</taxon>
        <taxon>Dreissenidae</taxon>
        <taxon>Dreissena</taxon>
    </lineage>
</organism>
<accession>A0A9D4MVH5</accession>
<evidence type="ECO:0000313" key="2">
    <source>
        <dbReference type="Proteomes" id="UP000828390"/>
    </source>
</evidence>
<reference evidence="1" key="1">
    <citation type="journal article" date="2019" name="bioRxiv">
        <title>The Genome of the Zebra Mussel, Dreissena polymorpha: A Resource for Invasive Species Research.</title>
        <authorList>
            <person name="McCartney M.A."/>
            <person name="Auch B."/>
            <person name="Kono T."/>
            <person name="Mallez S."/>
            <person name="Zhang Y."/>
            <person name="Obille A."/>
            <person name="Becker A."/>
            <person name="Abrahante J.E."/>
            <person name="Garbe J."/>
            <person name="Badalamenti J.P."/>
            <person name="Herman A."/>
            <person name="Mangelson H."/>
            <person name="Liachko I."/>
            <person name="Sullivan S."/>
            <person name="Sone E.D."/>
            <person name="Koren S."/>
            <person name="Silverstein K.A.T."/>
            <person name="Beckman K.B."/>
            <person name="Gohl D.M."/>
        </authorList>
    </citation>
    <scope>NUCLEOTIDE SEQUENCE</scope>
    <source>
        <strain evidence="1">Duluth1</strain>
        <tissue evidence="1">Whole animal</tissue>
    </source>
</reference>
<reference evidence="1" key="2">
    <citation type="submission" date="2020-11" db="EMBL/GenBank/DDBJ databases">
        <authorList>
            <person name="McCartney M.A."/>
            <person name="Auch B."/>
            <person name="Kono T."/>
            <person name="Mallez S."/>
            <person name="Becker A."/>
            <person name="Gohl D.M."/>
            <person name="Silverstein K.A.T."/>
            <person name="Koren S."/>
            <person name="Bechman K.B."/>
            <person name="Herman A."/>
            <person name="Abrahante J.E."/>
            <person name="Garbe J."/>
        </authorList>
    </citation>
    <scope>NUCLEOTIDE SEQUENCE</scope>
    <source>
        <strain evidence="1">Duluth1</strain>
        <tissue evidence="1">Whole animal</tissue>
    </source>
</reference>